<dbReference type="InParanoid" id="F6H260"/>
<dbReference type="PANTHER" id="PTHR34689:SF1">
    <property type="entry name" value="NUCLEIC ACID-BINDING PROTEIN"/>
    <property type="match status" value="1"/>
</dbReference>
<protein>
    <submittedName>
        <fullName evidence="1">Uncharacterized protein</fullName>
    </submittedName>
</protein>
<name>F6H260_VITVI</name>
<proteinExistence type="predicted"/>
<evidence type="ECO:0000313" key="2">
    <source>
        <dbReference type="Proteomes" id="UP000009183"/>
    </source>
</evidence>
<dbReference type="Proteomes" id="UP000009183">
    <property type="component" value="Chromosome 19"/>
</dbReference>
<dbReference type="PaxDb" id="29760-VIT_19s0014g02960.t01"/>
<dbReference type="PANTHER" id="PTHR34689">
    <property type="entry name" value="NUCLEIC ACID-BINDING PROTEIN"/>
    <property type="match status" value="1"/>
</dbReference>
<keyword evidence="2" id="KW-1185">Reference proteome</keyword>
<gene>
    <name evidence="1" type="ordered locus">VIT_19s0014g02960</name>
</gene>
<organism evidence="1 2">
    <name type="scientific">Vitis vinifera</name>
    <name type="common">Grape</name>
    <dbReference type="NCBI Taxonomy" id="29760"/>
    <lineage>
        <taxon>Eukaryota</taxon>
        <taxon>Viridiplantae</taxon>
        <taxon>Streptophyta</taxon>
        <taxon>Embryophyta</taxon>
        <taxon>Tracheophyta</taxon>
        <taxon>Spermatophyta</taxon>
        <taxon>Magnoliopsida</taxon>
        <taxon>eudicotyledons</taxon>
        <taxon>Gunneridae</taxon>
        <taxon>Pentapetalae</taxon>
        <taxon>rosids</taxon>
        <taxon>Vitales</taxon>
        <taxon>Vitaceae</taxon>
        <taxon>Viteae</taxon>
        <taxon>Vitis</taxon>
    </lineage>
</organism>
<reference evidence="2" key="1">
    <citation type="journal article" date="2007" name="Nature">
        <title>The grapevine genome sequence suggests ancestral hexaploidization in major angiosperm phyla.</title>
        <authorList>
            <consortium name="The French-Italian Public Consortium for Grapevine Genome Characterization."/>
            <person name="Jaillon O."/>
            <person name="Aury J.-M."/>
            <person name="Noel B."/>
            <person name="Policriti A."/>
            <person name="Clepet C."/>
            <person name="Casagrande A."/>
            <person name="Choisne N."/>
            <person name="Aubourg S."/>
            <person name="Vitulo N."/>
            <person name="Jubin C."/>
            <person name="Vezzi A."/>
            <person name="Legeai F."/>
            <person name="Hugueney P."/>
            <person name="Dasilva C."/>
            <person name="Horner D."/>
            <person name="Mica E."/>
            <person name="Jublot D."/>
            <person name="Poulain J."/>
            <person name="Bruyere C."/>
            <person name="Billault A."/>
            <person name="Segurens B."/>
            <person name="Gouyvenoux M."/>
            <person name="Ugarte E."/>
            <person name="Cattonaro F."/>
            <person name="Anthouard V."/>
            <person name="Vico V."/>
            <person name="Del Fabbro C."/>
            <person name="Alaux M."/>
            <person name="Di Gaspero G."/>
            <person name="Dumas V."/>
            <person name="Felice N."/>
            <person name="Paillard S."/>
            <person name="Juman I."/>
            <person name="Moroldo M."/>
            <person name="Scalabrin S."/>
            <person name="Canaguier A."/>
            <person name="Le Clainche I."/>
            <person name="Malacrida G."/>
            <person name="Durand E."/>
            <person name="Pesole G."/>
            <person name="Laucou V."/>
            <person name="Chatelet P."/>
            <person name="Merdinoglu D."/>
            <person name="Delledonne M."/>
            <person name="Pezzotti M."/>
            <person name="Lecharny A."/>
            <person name="Scarpelli C."/>
            <person name="Artiguenave F."/>
            <person name="Pe M.E."/>
            <person name="Valle G."/>
            <person name="Morgante M."/>
            <person name="Caboche M."/>
            <person name="Adam-Blondon A.-F."/>
            <person name="Weissenbach J."/>
            <person name="Quetier F."/>
            <person name="Wincker P."/>
        </authorList>
    </citation>
    <scope>NUCLEOTIDE SEQUENCE [LARGE SCALE GENOMIC DNA]</scope>
    <source>
        <strain evidence="2">cv. Pinot noir / PN40024</strain>
    </source>
</reference>
<dbReference type="AlphaFoldDB" id="F6H260"/>
<dbReference type="EMBL" id="FN595229">
    <property type="protein sequence ID" value="CCB46356.1"/>
    <property type="molecule type" value="Genomic_DNA"/>
</dbReference>
<accession>F6H260</accession>
<evidence type="ECO:0000313" key="1">
    <source>
        <dbReference type="EMBL" id="CCB46356.1"/>
    </source>
</evidence>
<sequence length="36" mass="4173">MKEQAQLREEMAYQYKVGNFEAAAAIQRRLDPDVAM</sequence>
<dbReference type="HOGENOM" id="CLU_3360726_0_0_1"/>